<feature type="non-terminal residue" evidence="2">
    <location>
        <position position="64"/>
    </location>
</feature>
<dbReference type="AlphaFoldDB" id="A0A9D1K7L8"/>
<dbReference type="EMBL" id="DVJS01000043">
    <property type="protein sequence ID" value="HIS96715.1"/>
    <property type="molecule type" value="Genomic_DNA"/>
</dbReference>
<dbReference type="SUPFAM" id="SSF56176">
    <property type="entry name" value="FAD-binding/transporter-associated domain-like"/>
    <property type="match status" value="1"/>
</dbReference>
<dbReference type="GO" id="GO:0016491">
    <property type="term" value="F:oxidoreductase activity"/>
    <property type="evidence" value="ECO:0007669"/>
    <property type="project" value="UniProtKB-KW"/>
</dbReference>
<protein>
    <submittedName>
        <fullName evidence="2">FAD-binding oxidoreductase</fullName>
    </submittedName>
</protein>
<sequence>MNTELMESLRSILGDKYVLEGEAVGADYGHDELAGGVAHMPAAVVQAGSTEEVSAVLRLCSAAG</sequence>
<dbReference type="Gene3D" id="3.30.43.10">
    <property type="entry name" value="Uridine Diphospho-n-acetylenolpyruvylglucosamine Reductase, domain 2"/>
    <property type="match status" value="1"/>
</dbReference>
<comment type="caution">
    <text evidence="2">The sequence shown here is derived from an EMBL/GenBank/DDBJ whole genome shotgun (WGS) entry which is preliminary data.</text>
</comment>
<evidence type="ECO:0000313" key="2">
    <source>
        <dbReference type="EMBL" id="HIS96715.1"/>
    </source>
</evidence>
<dbReference type="GO" id="GO:0050660">
    <property type="term" value="F:flavin adenine dinucleotide binding"/>
    <property type="evidence" value="ECO:0007669"/>
    <property type="project" value="InterPro"/>
</dbReference>
<dbReference type="InterPro" id="IPR016167">
    <property type="entry name" value="FAD-bd_PCMH_sub1"/>
</dbReference>
<dbReference type="InterPro" id="IPR036318">
    <property type="entry name" value="FAD-bd_PCMH-like_sf"/>
</dbReference>
<keyword evidence="1" id="KW-0560">Oxidoreductase</keyword>
<reference evidence="2" key="1">
    <citation type="submission" date="2020-10" db="EMBL/GenBank/DDBJ databases">
        <authorList>
            <person name="Gilroy R."/>
        </authorList>
    </citation>
    <scope>NUCLEOTIDE SEQUENCE</scope>
    <source>
        <strain evidence="2">ChiHecec3B27-6122</strain>
    </source>
</reference>
<reference evidence="2" key="2">
    <citation type="journal article" date="2021" name="PeerJ">
        <title>Extensive microbial diversity within the chicken gut microbiome revealed by metagenomics and culture.</title>
        <authorList>
            <person name="Gilroy R."/>
            <person name="Ravi A."/>
            <person name="Getino M."/>
            <person name="Pursley I."/>
            <person name="Horton D.L."/>
            <person name="Alikhan N.F."/>
            <person name="Baker D."/>
            <person name="Gharbi K."/>
            <person name="Hall N."/>
            <person name="Watson M."/>
            <person name="Adriaenssens E.M."/>
            <person name="Foster-Nyarko E."/>
            <person name="Jarju S."/>
            <person name="Secka A."/>
            <person name="Antonio M."/>
            <person name="Oren A."/>
            <person name="Chaudhuri R.R."/>
            <person name="La Ragione R."/>
            <person name="Hildebrand F."/>
            <person name="Pallen M.J."/>
        </authorList>
    </citation>
    <scope>NUCLEOTIDE SEQUENCE</scope>
    <source>
        <strain evidence="2">ChiHecec3B27-6122</strain>
    </source>
</reference>
<gene>
    <name evidence="2" type="ORF">IAD42_01935</name>
</gene>
<accession>A0A9D1K7L8</accession>
<evidence type="ECO:0000313" key="3">
    <source>
        <dbReference type="Proteomes" id="UP000886876"/>
    </source>
</evidence>
<name>A0A9D1K7L8_9FIRM</name>
<evidence type="ECO:0000256" key="1">
    <source>
        <dbReference type="ARBA" id="ARBA00023002"/>
    </source>
</evidence>
<proteinExistence type="predicted"/>
<dbReference type="Proteomes" id="UP000886876">
    <property type="component" value="Unassembled WGS sequence"/>
</dbReference>
<organism evidence="2 3">
    <name type="scientific">Candidatus Scatomorpha pullistercoris</name>
    <dbReference type="NCBI Taxonomy" id="2840929"/>
    <lineage>
        <taxon>Bacteria</taxon>
        <taxon>Bacillati</taxon>
        <taxon>Bacillota</taxon>
        <taxon>Clostridia</taxon>
        <taxon>Eubacteriales</taxon>
        <taxon>Candidatus Scatomorpha</taxon>
    </lineage>
</organism>